<evidence type="ECO:0000256" key="1">
    <source>
        <dbReference type="ARBA" id="ARBA00023125"/>
    </source>
</evidence>
<dbReference type="Gene3D" id="1.10.10.60">
    <property type="entry name" value="Homeodomain-like"/>
    <property type="match status" value="1"/>
</dbReference>
<feature type="domain" description="HTH tetR-type" evidence="4">
    <location>
        <begin position="6"/>
        <end position="66"/>
    </location>
</feature>
<dbReference type="SUPFAM" id="SSF46689">
    <property type="entry name" value="Homeodomain-like"/>
    <property type="match status" value="1"/>
</dbReference>
<evidence type="ECO:0000313" key="5">
    <source>
        <dbReference type="EMBL" id="MBE9116248.1"/>
    </source>
</evidence>
<dbReference type="GO" id="GO:0000976">
    <property type="term" value="F:transcription cis-regulatory region binding"/>
    <property type="evidence" value="ECO:0007669"/>
    <property type="project" value="TreeGrafter"/>
</dbReference>
<dbReference type="EMBL" id="JADEWZ010000012">
    <property type="protein sequence ID" value="MBE9116248.1"/>
    <property type="molecule type" value="Genomic_DNA"/>
</dbReference>
<dbReference type="GO" id="GO:0003700">
    <property type="term" value="F:DNA-binding transcription factor activity"/>
    <property type="evidence" value="ECO:0007669"/>
    <property type="project" value="TreeGrafter"/>
</dbReference>
<keyword evidence="2" id="KW-0233">DNA recombination</keyword>
<dbReference type="InterPro" id="IPR011010">
    <property type="entry name" value="DNA_brk_join_enz"/>
</dbReference>
<evidence type="ECO:0000256" key="3">
    <source>
        <dbReference type="PROSITE-ProRule" id="PRU00335"/>
    </source>
</evidence>
<organism evidence="5 6">
    <name type="scientific">Lusitaniella coriacea LEGE 07157</name>
    <dbReference type="NCBI Taxonomy" id="945747"/>
    <lineage>
        <taxon>Bacteria</taxon>
        <taxon>Bacillati</taxon>
        <taxon>Cyanobacteriota</taxon>
        <taxon>Cyanophyceae</taxon>
        <taxon>Spirulinales</taxon>
        <taxon>Lusitaniellaceae</taxon>
        <taxon>Lusitaniella</taxon>
    </lineage>
</organism>
<comment type="caution">
    <text evidence="5">The sequence shown here is derived from an EMBL/GenBank/DDBJ whole genome shotgun (WGS) entry which is preliminary data.</text>
</comment>
<dbReference type="RefSeq" id="WP_194029342.1">
    <property type="nucleotide sequence ID" value="NZ_JADEWZ010000012.1"/>
</dbReference>
<dbReference type="InterPro" id="IPR013762">
    <property type="entry name" value="Integrase-like_cat_sf"/>
</dbReference>
<accession>A0A8J7IU32</accession>
<dbReference type="InterPro" id="IPR001647">
    <property type="entry name" value="HTH_TetR"/>
</dbReference>
<keyword evidence="6" id="KW-1185">Reference proteome</keyword>
<dbReference type="Gene3D" id="1.10.443.10">
    <property type="entry name" value="Intergrase catalytic core"/>
    <property type="match status" value="1"/>
</dbReference>
<dbReference type="Pfam" id="PF00440">
    <property type="entry name" value="TetR_N"/>
    <property type="match status" value="1"/>
</dbReference>
<dbReference type="SUPFAM" id="SSF56349">
    <property type="entry name" value="DNA breaking-rejoining enzymes"/>
    <property type="match status" value="1"/>
</dbReference>
<feature type="DNA-binding region" description="H-T-H motif" evidence="3">
    <location>
        <begin position="29"/>
        <end position="48"/>
    </location>
</feature>
<dbReference type="InterPro" id="IPR009057">
    <property type="entry name" value="Homeodomain-like_sf"/>
</dbReference>
<keyword evidence="1 3" id="KW-0238">DNA-binding</keyword>
<name>A0A8J7IU32_9CYAN</name>
<evidence type="ECO:0000313" key="6">
    <source>
        <dbReference type="Proteomes" id="UP000654482"/>
    </source>
</evidence>
<dbReference type="PANTHER" id="PTHR30055:SF226">
    <property type="entry name" value="HTH-TYPE TRANSCRIPTIONAL REGULATOR PKSA"/>
    <property type="match status" value="1"/>
</dbReference>
<protein>
    <submittedName>
        <fullName evidence="5">TetR family transcriptional regulator</fullName>
    </submittedName>
</protein>
<dbReference type="InterPro" id="IPR050109">
    <property type="entry name" value="HTH-type_TetR-like_transc_reg"/>
</dbReference>
<gene>
    <name evidence="5" type="ORF">IQ249_10105</name>
</gene>
<reference evidence="5" key="1">
    <citation type="submission" date="2020-10" db="EMBL/GenBank/DDBJ databases">
        <authorList>
            <person name="Castelo-Branco R."/>
            <person name="Eusebio N."/>
            <person name="Adriana R."/>
            <person name="Vieira A."/>
            <person name="Brugerolle De Fraissinette N."/>
            <person name="Rezende De Castro R."/>
            <person name="Schneider M.P."/>
            <person name="Vasconcelos V."/>
            <person name="Leao P.N."/>
        </authorList>
    </citation>
    <scope>NUCLEOTIDE SEQUENCE</scope>
    <source>
        <strain evidence="5">LEGE 07157</strain>
    </source>
</reference>
<dbReference type="AlphaFoldDB" id="A0A8J7IU32"/>
<proteinExistence type="predicted"/>
<evidence type="ECO:0000256" key="2">
    <source>
        <dbReference type="ARBA" id="ARBA00023172"/>
    </source>
</evidence>
<evidence type="ECO:0000259" key="4">
    <source>
        <dbReference type="PROSITE" id="PS50977"/>
    </source>
</evidence>
<dbReference type="GO" id="GO:0006310">
    <property type="term" value="P:DNA recombination"/>
    <property type="evidence" value="ECO:0007669"/>
    <property type="project" value="UniProtKB-KW"/>
</dbReference>
<dbReference type="PRINTS" id="PR00455">
    <property type="entry name" value="HTHTETR"/>
</dbReference>
<dbReference type="GO" id="GO:0015074">
    <property type="term" value="P:DNA integration"/>
    <property type="evidence" value="ECO:0007669"/>
    <property type="project" value="InterPro"/>
</dbReference>
<dbReference type="PROSITE" id="PS50977">
    <property type="entry name" value="HTH_TETR_2"/>
    <property type="match status" value="1"/>
</dbReference>
<dbReference type="Proteomes" id="UP000654482">
    <property type="component" value="Unassembled WGS sequence"/>
</dbReference>
<sequence length="420" mass="46457">MPQSRKSTRNRLIAAALELFASKGITETTTKAVAERAGVNEVTLFRHFGSKQGLLLAVLEDVAVFTRLGKGAIAQAGKADNPTETLRNYANLRLQMLERVPELVRSLIGEAGQYSPENRQALGRGLQALNCYIASDLDKLLGSEQLASHFPTASLLNSLLLGYFLVELTSEGHDLWQGREQFLDSVAQLFITGAISQSRIRDAIAQSQFSDAIPLGSAQGKHAPPKNAPISDLPAPLVHTILQRAKRKGRNEYAWVYVLFSAGLSPQEIVTLERSNAIGETDRHLLQINIGAVRQVPLSHWILGKRYGSPTNNPLTQWLKNRKDDRAALFLNEQEQPLEIADLQETWELLTEGLLTPQGQPPAIEQARQTWCIEMLSKGIEIEDLSILSGMTVEQLQPYAQRAREKTAIEQATRLDRSSS</sequence>
<dbReference type="PANTHER" id="PTHR30055">
    <property type="entry name" value="HTH-TYPE TRANSCRIPTIONAL REGULATOR RUTR"/>
    <property type="match status" value="1"/>
</dbReference>
<dbReference type="Gene3D" id="1.10.357.10">
    <property type="entry name" value="Tetracycline Repressor, domain 2"/>
    <property type="match status" value="1"/>
</dbReference>